<evidence type="ECO:0000313" key="4">
    <source>
        <dbReference type="Proteomes" id="UP001620645"/>
    </source>
</evidence>
<evidence type="ECO:0000256" key="1">
    <source>
        <dbReference type="SAM" id="MobiDB-lite"/>
    </source>
</evidence>
<keyword evidence="2" id="KW-0812">Transmembrane</keyword>
<comment type="caution">
    <text evidence="3">The sequence shown here is derived from an EMBL/GenBank/DDBJ whole genome shotgun (WGS) entry which is preliminary data.</text>
</comment>
<sequence>MPKQVWEWYDYTGPLVVWIVFFSVIFVISVTCILWCCIKKDDDPTVFAKCVGGKKSLAGGTKKEKKHKRSNSFSS</sequence>
<evidence type="ECO:0000313" key="3">
    <source>
        <dbReference type="EMBL" id="KAL3075471.1"/>
    </source>
</evidence>
<feature type="transmembrane region" description="Helical" evidence="2">
    <location>
        <begin position="15"/>
        <end position="38"/>
    </location>
</feature>
<feature type="region of interest" description="Disordered" evidence="1">
    <location>
        <begin position="55"/>
        <end position="75"/>
    </location>
</feature>
<gene>
    <name evidence="3" type="ORF">niasHS_011978</name>
</gene>
<dbReference type="EMBL" id="JBICCN010000351">
    <property type="protein sequence ID" value="KAL3075471.1"/>
    <property type="molecule type" value="Genomic_DNA"/>
</dbReference>
<dbReference type="Pfam" id="PF21525">
    <property type="entry name" value="Nlp36"/>
    <property type="match status" value="1"/>
</dbReference>
<keyword evidence="2" id="KW-1133">Transmembrane helix</keyword>
<dbReference type="AlphaFoldDB" id="A0ABD2I870"/>
<name>A0ABD2I870_HETSC</name>
<accession>A0ABD2I870</accession>
<dbReference type="Proteomes" id="UP001620645">
    <property type="component" value="Unassembled WGS sequence"/>
</dbReference>
<organism evidence="3 4">
    <name type="scientific">Heterodera schachtii</name>
    <name type="common">Sugarbeet cyst nematode worm</name>
    <name type="synonym">Tylenchus schachtii</name>
    <dbReference type="NCBI Taxonomy" id="97005"/>
    <lineage>
        <taxon>Eukaryota</taxon>
        <taxon>Metazoa</taxon>
        <taxon>Ecdysozoa</taxon>
        <taxon>Nematoda</taxon>
        <taxon>Chromadorea</taxon>
        <taxon>Rhabditida</taxon>
        <taxon>Tylenchina</taxon>
        <taxon>Tylenchomorpha</taxon>
        <taxon>Tylenchoidea</taxon>
        <taxon>Heteroderidae</taxon>
        <taxon>Heteroderinae</taxon>
        <taxon>Heterodera</taxon>
    </lineage>
</organism>
<keyword evidence="2" id="KW-0472">Membrane</keyword>
<reference evidence="3 4" key="1">
    <citation type="submission" date="2024-10" db="EMBL/GenBank/DDBJ databases">
        <authorList>
            <person name="Kim D."/>
        </authorList>
    </citation>
    <scope>NUCLEOTIDE SEQUENCE [LARGE SCALE GENOMIC DNA]</scope>
    <source>
        <strain evidence="3">Taebaek</strain>
    </source>
</reference>
<feature type="compositionally biased region" description="Basic residues" evidence="1">
    <location>
        <begin position="63"/>
        <end position="75"/>
    </location>
</feature>
<protein>
    <submittedName>
        <fullName evidence="3">Uncharacterized protein</fullName>
    </submittedName>
</protein>
<evidence type="ECO:0000256" key="2">
    <source>
        <dbReference type="SAM" id="Phobius"/>
    </source>
</evidence>
<keyword evidence="4" id="KW-1185">Reference proteome</keyword>
<proteinExistence type="predicted"/>